<evidence type="ECO:0000256" key="5">
    <source>
        <dbReference type="ARBA" id="ARBA00023295"/>
    </source>
</evidence>
<feature type="chain" id="PRO_5019806367" evidence="9">
    <location>
        <begin position="23"/>
        <end position="938"/>
    </location>
</feature>
<evidence type="ECO:0000256" key="6">
    <source>
        <dbReference type="ARBA" id="ARBA00023326"/>
    </source>
</evidence>
<organism evidence="10">
    <name type="scientific">Thermosporothrix sp. COM3</name>
    <dbReference type="NCBI Taxonomy" id="2490863"/>
    <lineage>
        <taxon>Bacteria</taxon>
        <taxon>Bacillati</taxon>
        <taxon>Chloroflexota</taxon>
        <taxon>Ktedonobacteria</taxon>
        <taxon>Ktedonobacterales</taxon>
        <taxon>Thermosporotrichaceae</taxon>
        <taxon>Thermosporothrix</taxon>
    </lineage>
</organism>
<dbReference type="CDD" id="cd15482">
    <property type="entry name" value="Sialidase_non-viral"/>
    <property type="match status" value="2"/>
</dbReference>
<dbReference type="PANTHER" id="PTHR43739">
    <property type="entry name" value="XYLOGLUCANASE (EUROFUNG)"/>
    <property type="match status" value="1"/>
</dbReference>
<dbReference type="FunFam" id="2.130.10.10:FF:000545">
    <property type="entry name" value="Xyloglucanase Xgh74A"/>
    <property type="match status" value="1"/>
</dbReference>
<proteinExistence type="inferred from homology"/>
<keyword evidence="5" id="KW-0326">Glycosidase</keyword>
<keyword evidence="2" id="KW-0378">Hydrolase</keyword>
<dbReference type="InterPro" id="IPR052025">
    <property type="entry name" value="Xyloglucanase_GH74"/>
</dbReference>
<keyword evidence="4" id="KW-0119">Carbohydrate metabolism</keyword>
<sequence>MLSLALLIVPILFIRPAPEARAASQSYSWKQVVTGGGGGFVVNVLFNQKEKDLLYARTDIGGAYRWDPATGSWTQLLAWVGPDQWNMAGVESIATDPVDPNRLYIAAGTYTNSWTDQNGVILRSTDRGKTFQQTPLPFKLGGNMPGRGMGERLAIDPNKNSILYLGTRSGHGLWKSTDSGVTWSQVSNFPNTGPFVDTPGDPYLGDEVGVVWVTFDPASSTPGNPTQTIYVGVADNRSDATNIYRTTDAGKTWEAVPGQPTCNVSGTKVTCTGGATWDTSTNATTGYLPHQGKLDAQGTLYVTYSDWEGPYNGGHGDVWKFEPKTAIWTKISPVPGSDTSNNYFGYGGLAVDMQHPGTLVVASVNSWWPDAQLFRTTDGGKTWAPIWEWASYPSRSLHYTIDVSDAPWLHFGNTNPVDPVPAVKLGWMIEGMNIDPFNSDRLMYGTGATLYGTTNLTAWDTGGKVAIKTMARGIEETSVSGLISPPANAHLYSVVGDVSGWRHDDLTKSPDAMYSVPYAGSYAAIDYAELKPDFLVRVGYGDPKANPPVTSSAFSYDGGKNWFAGNKDIPGITGNGGTVAAAADASSVVWAPKDAAVSYSTDNGNSWIASKNVPKNAVVGSDRVNPKVFYAYGEGKFWISTDGGATFTASSATGLPASDESVEVRAVPGHEGDIWLTGSKSGIWHSTDGGKSFTKLAKITAADALGLGKAAPGKDYMALYTSATIDGVRGLFRSDDGGASWVRINDEQHQYGIINCVTGDPRIYGRVYACTNGFGIVYGDLNDTTPTSTPTQTPTKTPSPTPSPTNTPTPSPTSGTGNVTAKGVVTSSSAWFTEEQVQLHNTAPLTDLTVTITVQKTQGVTYSGLYATSGTISGSYKDNGSTITYTYTLKSGQTLPASSNVTLAAQFSGNGTPHATSADTWSVKATSGGTTTTLNGHF</sequence>
<protein>
    <submittedName>
        <fullName evidence="10">Xyloglucanase</fullName>
    </submittedName>
</protein>
<dbReference type="Gene3D" id="2.130.10.10">
    <property type="entry name" value="YVTN repeat-like/Quinoprotein amine dehydrogenase"/>
    <property type="match status" value="2"/>
</dbReference>
<dbReference type="GO" id="GO:0010411">
    <property type="term" value="P:xyloglucan metabolic process"/>
    <property type="evidence" value="ECO:0007669"/>
    <property type="project" value="TreeGrafter"/>
</dbReference>
<feature type="signal peptide" evidence="9">
    <location>
        <begin position="1"/>
        <end position="22"/>
    </location>
</feature>
<dbReference type="EMBL" id="AP019376">
    <property type="protein sequence ID" value="BBH87689.1"/>
    <property type="molecule type" value="Genomic_DNA"/>
</dbReference>
<gene>
    <name evidence="10" type="ORF">KTC_24400</name>
</gene>
<dbReference type="GO" id="GO:0016798">
    <property type="term" value="F:hydrolase activity, acting on glycosyl bonds"/>
    <property type="evidence" value="ECO:0007669"/>
    <property type="project" value="UniProtKB-KW"/>
</dbReference>
<evidence type="ECO:0000256" key="9">
    <source>
        <dbReference type="SAM" id="SignalP"/>
    </source>
</evidence>
<comment type="similarity">
    <text evidence="7">Belongs to the glycosyl hydrolase 74 family.</text>
</comment>
<accession>A0A455SL50</accession>
<feature type="compositionally biased region" description="Low complexity" evidence="8">
    <location>
        <begin position="784"/>
        <end position="796"/>
    </location>
</feature>
<dbReference type="PANTHER" id="PTHR43739:SF2">
    <property type="entry name" value="OLIGOXYLOGLUCAN-REDUCING END-SPECIFIC XYLOGLUCANASE-RELATED"/>
    <property type="match status" value="1"/>
</dbReference>
<evidence type="ECO:0000256" key="3">
    <source>
        <dbReference type="ARBA" id="ARBA00023001"/>
    </source>
</evidence>
<dbReference type="AlphaFoldDB" id="A0A455SL50"/>
<dbReference type="SUPFAM" id="SSF110296">
    <property type="entry name" value="Oligoxyloglucan reducing end-specific cellobiohydrolase"/>
    <property type="match status" value="2"/>
</dbReference>
<keyword evidence="6" id="KW-0624">Polysaccharide degradation</keyword>
<evidence type="ECO:0000256" key="4">
    <source>
        <dbReference type="ARBA" id="ARBA00023277"/>
    </source>
</evidence>
<evidence type="ECO:0000256" key="7">
    <source>
        <dbReference type="ARBA" id="ARBA00037986"/>
    </source>
</evidence>
<name>A0A455SL50_9CHLR</name>
<reference evidence="10" key="1">
    <citation type="submission" date="2018-12" db="EMBL/GenBank/DDBJ databases">
        <title>Novel natural products biosynthetic potential of the class Ktedonobacteria.</title>
        <authorList>
            <person name="Zheng Y."/>
            <person name="Saitou A."/>
            <person name="Wang C.M."/>
            <person name="Toyoda A."/>
            <person name="Minakuchi Y."/>
            <person name="Sekiguchi Y."/>
            <person name="Ueda K."/>
            <person name="Takano H."/>
            <person name="Sakai Y."/>
            <person name="Yokota A."/>
            <person name="Yabe S."/>
        </authorList>
    </citation>
    <scope>NUCLEOTIDE SEQUENCE</scope>
    <source>
        <strain evidence="10">COM3</strain>
    </source>
</reference>
<keyword evidence="3" id="KW-0136">Cellulose degradation</keyword>
<evidence type="ECO:0000256" key="2">
    <source>
        <dbReference type="ARBA" id="ARBA00022801"/>
    </source>
</evidence>
<dbReference type="InterPro" id="IPR015943">
    <property type="entry name" value="WD40/YVTN_repeat-like_dom_sf"/>
</dbReference>
<feature type="region of interest" description="Disordered" evidence="8">
    <location>
        <begin position="784"/>
        <end position="820"/>
    </location>
</feature>
<keyword evidence="1 9" id="KW-0732">Signal</keyword>
<dbReference type="GO" id="GO:0030245">
    <property type="term" value="P:cellulose catabolic process"/>
    <property type="evidence" value="ECO:0007669"/>
    <property type="project" value="UniProtKB-KW"/>
</dbReference>
<dbReference type="FunFam" id="2.130.10.10:FF:000534">
    <property type="entry name" value="Xyloglucanase Xgh74A"/>
    <property type="match status" value="1"/>
</dbReference>
<evidence type="ECO:0000256" key="1">
    <source>
        <dbReference type="ARBA" id="ARBA00022729"/>
    </source>
</evidence>
<evidence type="ECO:0000313" key="10">
    <source>
        <dbReference type="EMBL" id="BBH87689.1"/>
    </source>
</evidence>
<evidence type="ECO:0000256" key="8">
    <source>
        <dbReference type="SAM" id="MobiDB-lite"/>
    </source>
</evidence>
<feature type="compositionally biased region" description="Pro residues" evidence="8">
    <location>
        <begin position="797"/>
        <end position="811"/>
    </location>
</feature>